<sequence>MPLTHGDRASWLEEIWKALEDWREAHPEGDALRDAQWDEICTAMAWIGEDLDVTGSL</sequence>
<accession>A0A6J5LMJ5</accession>
<organism evidence="1">
    <name type="scientific">uncultured Caudovirales phage</name>
    <dbReference type="NCBI Taxonomy" id="2100421"/>
    <lineage>
        <taxon>Viruses</taxon>
        <taxon>Duplodnaviria</taxon>
        <taxon>Heunggongvirae</taxon>
        <taxon>Uroviricota</taxon>
        <taxon>Caudoviricetes</taxon>
        <taxon>Peduoviridae</taxon>
        <taxon>Maltschvirus</taxon>
        <taxon>Maltschvirus maltsch</taxon>
    </lineage>
</organism>
<evidence type="ECO:0000313" key="1">
    <source>
        <dbReference type="EMBL" id="CAB4134156.1"/>
    </source>
</evidence>
<reference evidence="1" key="1">
    <citation type="submission" date="2020-04" db="EMBL/GenBank/DDBJ databases">
        <authorList>
            <person name="Chiriac C."/>
            <person name="Salcher M."/>
            <person name="Ghai R."/>
            <person name="Kavagutti S V."/>
        </authorList>
    </citation>
    <scope>NUCLEOTIDE SEQUENCE</scope>
</reference>
<proteinExistence type="predicted"/>
<dbReference type="EMBL" id="LR796280">
    <property type="protein sequence ID" value="CAB4134156.1"/>
    <property type="molecule type" value="Genomic_DNA"/>
</dbReference>
<name>A0A6J5LMJ5_9CAUD</name>
<gene>
    <name evidence="1" type="ORF">UFOVP266_25</name>
</gene>
<protein>
    <submittedName>
        <fullName evidence="1">Uncharacterized protein</fullName>
    </submittedName>
</protein>